<comment type="caution">
    <text evidence="1">The sequence shown here is derived from an EMBL/GenBank/DDBJ whole genome shotgun (WGS) entry which is preliminary data.</text>
</comment>
<evidence type="ECO:0000313" key="2">
    <source>
        <dbReference type="Proteomes" id="UP000632828"/>
    </source>
</evidence>
<organism evidence="1 2">
    <name type="scientific">Pelovirga terrestris</name>
    <dbReference type="NCBI Taxonomy" id="2771352"/>
    <lineage>
        <taxon>Bacteria</taxon>
        <taxon>Pseudomonadati</taxon>
        <taxon>Thermodesulfobacteriota</taxon>
        <taxon>Desulfuromonadia</taxon>
        <taxon>Geobacterales</taxon>
        <taxon>Geobacteraceae</taxon>
        <taxon>Pelovirga</taxon>
    </lineage>
</organism>
<dbReference type="EMBL" id="JACWUN010000004">
    <property type="protein sequence ID" value="MBD1400045.1"/>
    <property type="molecule type" value="Genomic_DNA"/>
</dbReference>
<dbReference type="RefSeq" id="WP_191154314.1">
    <property type="nucleotide sequence ID" value="NZ_JACWUN010000004.1"/>
</dbReference>
<protein>
    <submittedName>
        <fullName evidence="1">DUF3024 domain-containing protein</fullName>
    </submittedName>
</protein>
<gene>
    <name evidence="1" type="ORF">ICT70_05100</name>
</gene>
<keyword evidence="2" id="KW-1185">Reference proteome</keyword>
<dbReference type="AlphaFoldDB" id="A0A8J6QQT0"/>
<dbReference type="Proteomes" id="UP000632828">
    <property type="component" value="Unassembled WGS sequence"/>
</dbReference>
<dbReference type="InterPro" id="IPR021388">
    <property type="entry name" value="DUF3024"/>
</dbReference>
<reference evidence="1" key="1">
    <citation type="submission" date="2020-09" db="EMBL/GenBank/DDBJ databases">
        <title>Pelobacter alkaliphilus sp. nov., a novel anaerobic arsenate-reducing bacterium from terrestrial mud volcano.</title>
        <authorList>
            <person name="Khomyakova M.A."/>
            <person name="Merkel A.Y."/>
            <person name="Slobodkin A.I."/>
        </authorList>
    </citation>
    <scope>NUCLEOTIDE SEQUENCE</scope>
    <source>
        <strain evidence="1">M08fum</strain>
    </source>
</reference>
<proteinExistence type="predicted"/>
<evidence type="ECO:0000313" key="1">
    <source>
        <dbReference type="EMBL" id="MBD1400045.1"/>
    </source>
</evidence>
<accession>A0A8J6QQT0</accession>
<sequence length="123" mass="14309">MALFDKGSTMSELPEFLHKSALRKLDDFCRSAGQRPINPRRLDYRIAGLQVHLFEVRMGTGKTTTTHERPMAQLRFNPELNQWSLHHQNGSHWQLYLGVGPTLELDKLLTAINQDPLRFFRHD</sequence>
<name>A0A8J6QQT0_9BACT</name>
<dbReference type="Pfam" id="PF11225">
    <property type="entry name" value="DUF3024"/>
    <property type="match status" value="1"/>
</dbReference>